<feature type="region of interest" description="Disordered" evidence="1">
    <location>
        <begin position="46"/>
        <end position="70"/>
    </location>
</feature>
<evidence type="ECO:0000256" key="1">
    <source>
        <dbReference type="SAM" id="MobiDB-lite"/>
    </source>
</evidence>
<proteinExistence type="predicted"/>
<accession>A0ABU4PIB2</accession>
<comment type="caution">
    <text evidence="2">The sequence shown here is derived from an EMBL/GenBank/DDBJ whole genome shotgun (WGS) entry which is preliminary data.</text>
</comment>
<feature type="region of interest" description="Disordered" evidence="1">
    <location>
        <begin position="1"/>
        <end position="21"/>
    </location>
</feature>
<dbReference type="PANTHER" id="PTHR31694:SF26">
    <property type="entry name" value="OS05G0151100 PROTEIN"/>
    <property type="match status" value="1"/>
</dbReference>
<dbReference type="Proteomes" id="UP001279660">
    <property type="component" value="Unassembled WGS sequence"/>
</dbReference>
<evidence type="ECO:0000313" key="2">
    <source>
        <dbReference type="EMBL" id="MDX5982827.1"/>
    </source>
</evidence>
<evidence type="ECO:0000313" key="3">
    <source>
        <dbReference type="Proteomes" id="UP001279660"/>
    </source>
</evidence>
<dbReference type="Pfam" id="PF13668">
    <property type="entry name" value="Ferritin_2"/>
    <property type="match status" value="1"/>
</dbReference>
<reference evidence="2 3" key="1">
    <citation type="submission" date="2023-11" db="EMBL/GenBank/DDBJ databases">
        <title>MicrobeMod: A computational toolkit for identifying prokaryotic methylation and restriction-modification with nanopore sequencing.</title>
        <authorList>
            <person name="Crits-Christoph A."/>
            <person name="Kang S.C."/>
            <person name="Lee H."/>
            <person name="Ostrov N."/>
        </authorList>
    </citation>
    <scope>NUCLEOTIDE SEQUENCE [LARGE SCALE GENOMIC DNA]</scope>
    <source>
        <strain evidence="2 3">ATCC 14820</strain>
    </source>
</reference>
<sequence>MNDSDILVPAPDPKERRRAGRRHFLRSASVATLAFGGSALLSACGGSGTSTPSATDSSTPTPSPSSTDTLNDQDSFNFLLNLAYLQAQFYTVAVTGAGLPTALIAKGDGNQTVQGAVTGGRQVTFTDPLVAQYAREIAADKVAHVAFLRSALGAATVAQPAINIDGSASGAFSALAQAATVVAAGAAFDPYASDENFLLAAFMLEDVVVTAYTGRQSTIATTLLIDAAAGIHATTSYHAGLIRTVLYAKGSVSTPSLLTNAGLISNARDAFDGSTDLDQGIVGDSVTSNISPLDSNGLALARTAGQVLNVLYLNKNAVVGGGFFPGGVNGNIKTSAAN</sequence>
<feature type="compositionally biased region" description="Low complexity" evidence="1">
    <location>
        <begin position="46"/>
        <end position="69"/>
    </location>
</feature>
<keyword evidence="3" id="KW-1185">Reference proteome</keyword>
<gene>
    <name evidence="2" type="ORF">SIL82_01025</name>
</gene>
<dbReference type="EMBL" id="JAWXXV010000001">
    <property type="protein sequence ID" value="MDX5982827.1"/>
    <property type="molecule type" value="Genomic_DNA"/>
</dbReference>
<name>A0ABU4PIB2_9SPHN</name>
<dbReference type="InterPro" id="IPR052965">
    <property type="entry name" value="Pigment-catalase-like"/>
</dbReference>
<protein>
    <submittedName>
        <fullName evidence="2">Ferritin-like domain-containing protein</fullName>
    </submittedName>
</protein>
<dbReference type="PANTHER" id="PTHR31694">
    <property type="entry name" value="DESICCATION-LIKE PROTEIN"/>
    <property type="match status" value="1"/>
</dbReference>
<organism evidence="2 3">
    <name type="scientific">Sphingomonas echinoides</name>
    <dbReference type="NCBI Taxonomy" id="59803"/>
    <lineage>
        <taxon>Bacteria</taxon>
        <taxon>Pseudomonadati</taxon>
        <taxon>Pseudomonadota</taxon>
        <taxon>Alphaproteobacteria</taxon>
        <taxon>Sphingomonadales</taxon>
        <taxon>Sphingomonadaceae</taxon>
        <taxon>Sphingomonas</taxon>
    </lineage>
</organism>
<dbReference type="RefSeq" id="WP_010406016.1">
    <property type="nucleotide sequence ID" value="NZ_JAWXXV010000001.1"/>
</dbReference>